<dbReference type="STRING" id="1121421.SAMN02745123_00295"/>
<dbReference type="EMBL" id="FRAR01000005">
    <property type="protein sequence ID" value="SHJ99864.1"/>
    <property type="molecule type" value="Genomic_DNA"/>
</dbReference>
<dbReference type="PANTHER" id="PTHR10291">
    <property type="entry name" value="DEHYDRODOLICHYL DIPHOSPHATE SYNTHASE FAMILY MEMBER"/>
    <property type="match status" value="1"/>
</dbReference>
<name>A0A1M6NW69_9FIRM</name>
<keyword evidence="1" id="KW-0808">Transferase</keyword>
<accession>A0A1M6NW69</accession>
<dbReference type="AlphaFoldDB" id="A0A1M6NW69"/>
<dbReference type="Gene3D" id="3.40.1180.10">
    <property type="entry name" value="Decaprenyl diphosphate synthase-like"/>
    <property type="match status" value="1"/>
</dbReference>
<dbReference type="InterPro" id="IPR036424">
    <property type="entry name" value="UPP_synth-like_sf"/>
</dbReference>
<dbReference type="InterPro" id="IPR001441">
    <property type="entry name" value="UPP_synth-like"/>
</dbReference>
<dbReference type="Proteomes" id="UP000183997">
    <property type="component" value="Unassembled WGS sequence"/>
</dbReference>
<dbReference type="SUPFAM" id="SSF64005">
    <property type="entry name" value="Undecaprenyl diphosphate synthase"/>
    <property type="match status" value="1"/>
</dbReference>
<dbReference type="PANTHER" id="PTHR10291:SF43">
    <property type="entry name" value="DEHYDRODOLICHYL DIPHOSPHATE SYNTHASE COMPLEX SUBUNIT DHDDS"/>
    <property type="match status" value="1"/>
</dbReference>
<evidence type="ECO:0000256" key="2">
    <source>
        <dbReference type="ARBA" id="ARBA00038453"/>
    </source>
</evidence>
<organism evidence="3 4">
    <name type="scientific">Desulforamulus aeronauticus DSM 10349</name>
    <dbReference type="NCBI Taxonomy" id="1121421"/>
    <lineage>
        <taxon>Bacteria</taxon>
        <taxon>Bacillati</taxon>
        <taxon>Bacillota</taxon>
        <taxon>Clostridia</taxon>
        <taxon>Eubacteriales</taxon>
        <taxon>Peptococcaceae</taxon>
        <taxon>Desulforamulus</taxon>
    </lineage>
</organism>
<dbReference type="GO" id="GO:0045547">
    <property type="term" value="F:ditrans,polycis-polyprenyl diphosphate synthase [(2E,6E)-farnesyl diphosphate specific] activity"/>
    <property type="evidence" value="ECO:0007669"/>
    <property type="project" value="TreeGrafter"/>
</dbReference>
<protein>
    <submittedName>
        <fullName evidence="3">Undecaprenyl diphosphate synthase</fullName>
    </submittedName>
</protein>
<keyword evidence="4" id="KW-1185">Reference proteome</keyword>
<sequence>MSVKYKRLPKHIGIIPDGNRRWAQQQGLAKEAGYNHGIDPGFALYELCLELGIPEVTFYGFTQDNTKRPAPQKAAFQMACVNAVNKLANRDASLLVVGNDKSPQFPEELKPFTTRQVFGKDLIKINFLVNYGWKWDIQHGLHSIASQDISRIDLIIRWGGRRRLSGFLPVQSIYADFYIVDELWPDFHAQHFYDALTWYEEQDITLGG</sequence>
<dbReference type="GO" id="GO:0016094">
    <property type="term" value="P:polyprenol biosynthetic process"/>
    <property type="evidence" value="ECO:0007669"/>
    <property type="project" value="TreeGrafter"/>
</dbReference>
<dbReference type="Pfam" id="PF01255">
    <property type="entry name" value="Prenyltransf"/>
    <property type="match status" value="1"/>
</dbReference>
<dbReference type="CDD" id="cd00475">
    <property type="entry name" value="Cis_IPPS"/>
    <property type="match status" value="1"/>
</dbReference>
<dbReference type="OrthoDB" id="4191603at2"/>
<dbReference type="RefSeq" id="WP_072910513.1">
    <property type="nucleotide sequence ID" value="NZ_FRAR01000005.1"/>
</dbReference>
<reference evidence="4" key="1">
    <citation type="submission" date="2016-11" db="EMBL/GenBank/DDBJ databases">
        <authorList>
            <person name="Varghese N."/>
            <person name="Submissions S."/>
        </authorList>
    </citation>
    <scope>NUCLEOTIDE SEQUENCE [LARGE SCALE GENOMIC DNA]</scope>
    <source>
        <strain evidence="4">DSM 10349</strain>
    </source>
</reference>
<comment type="similarity">
    <text evidence="2">Belongs to the UPP synthase family. Z-FPP synthase subfamily.</text>
</comment>
<evidence type="ECO:0000256" key="1">
    <source>
        <dbReference type="ARBA" id="ARBA00022679"/>
    </source>
</evidence>
<proteinExistence type="inferred from homology"/>
<evidence type="ECO:0000313" key="4">
    <source>
        <dbReference type="Proteomes" id="UP000183997"/>
    </source>
</evidence>
<gene>
    <name evidence="3" type="ORF">SAMN02745123_00295</name>
</gene>
<evidence type="ECO:0000313" key="3">
    <source>
        <dbReference type="EMBL" id="SHJ99864.1"/>
    </source>
</evidence>